<organism evidence="2 3">
    <name type="scientific">Donghicola tyrosinivorans</name>
    <dbReference type="NCBI Taxonomy" id="1652492"/>
    <lineage>
        <taxon>Bacteria</taxon>
        <taxon>Pseudomonadati</taxon>
        <taxon>Pseudomonadota</taxon>
        <taxon>Alphaproteobacteria</taxon>
        <taxon>Rhodobacterales</taxon>
        <taxon>Roseobacteraceae</taxon>
        <taxon>Donghicola</taxon>
    </lineage>
</organism>
<dbReference type="Proteomes" id="UP000238392">
    <property type="component" value="Unassembled WGS sequence"/>
</dbReference>
<keyword evidence="3" id="KW-1185">Reference proteome</keyword>
<comment type="caution">
    <text evidence="2">The sequence shown here is derived from an EMBL/GenBank/DDBJ whole genome shotgun (WGS) entry which is preliminary data.</text>
</comment>
<name>A0A2T0WYB5_9RHOB</name>
<dbReference type="RefSeq" id="WP_106263352.1">
    <property type="nucleotide sequence ID" value="NZ_PVTQ01000003.1"/>
</dbReference>
<protein>
    <submittedName>
        <fullName evidence="2">Uncharacterized protein</fullName>
    </submittedName>
</protein>
<evidence type="ECO:0000313" key="3">
    <source>
        <dbReference type="Proteomes" id="UP000238392"/>
    </source>
</evidence>
<dbReference type="AlphaFoldDB" id="A0A2T0WYB5"/>
<evidence type="ECO:0000256" key="1">
    <source>
        <dbReference type="SAM" id="SignalP"/>
    </source>
</evidence>
<feature type="chain" id="PRO_5015555140" evidence="1">
    <location>
        <begin position="20"/>
        <end position="84"/>
    </location>
</feature>
<dbReference type="EMBL" id="PVTQ01000003">
    <property type="protein sequence ID" value="PRY91686.1"/>
    <property type="molecule type" value="Genomic_DNA"/>
</dbReference>
<accession>A0A2T0WYB5</accession>
<reference evidence="2 3" key="1">
    <citation type="submission" date="2018-03" db="EMBL/GenBank/DDBJ databases">
        <title>Genomic Encyclopedia of Archaeal and Bacterial Type Strains, Phase II (KMG-II): from individual species to whole genera.</title>
        <authorList>
            <person name="Goeker M."/>
        </authorList>
    </citation>
    <scope>NUCLEOTIDE SEQUENCE [LARGE SCALE GENOMIC DNA]</scope>
    <source>
        <strain evidence="2 3">DSM 100212</strain>
    </source>
</reference>
<keyword evidence="1" id="KW-0732">Signal</keyword>
<feature type="signal peptide" evidence="1">
    <location>
        <begin position="1"/>
        <end position="19"/>
    </location>
</feature>
<gene>
    <name evidence="2" type="ORF">CLV74_103272</name>
</gene>
<evidence type="ECO:0000313" key="2">
    <source>
        <dbReference type="EMBL" id="PRY91686.1"/>
    </source>
</evidence>
<proteinExistence type="predicted"/>
<sequence length="84" mass="8799">MAKTFEACALAATLATATASLMGVVSDWTVQFAYLNIAEPMMPTVQIEGQTLDAHDLARSLAELGAVECDCETVQPQGLLAGLL</sequence>